<protein>
    <submittedName>
        <fullName evidence="1">Uncharacterized protein</fullName>
    </submittedName>
</protein>
<dbReference type="EMBL" id="CACVBM020001163">
    <property type="protein sequence ID" value="CAA7036020.1"/>
    <property type="molecule type" value="Genomic_DNA"/>
</dbReference>
<name>A0A6D2JF61_9BRAS</name>
<evidence type="ECO:0000313" key="1">
    <source>
        <dbReference type="EMBL" id="CAA7036020.1"/>
    </source>
</evidence>
<dbReference type="OrthoDB" id="341587at2759"/>
<gene>
    <name evidence="1" type="ORF">MERR_LOCUS23255</name>
</gene>
<accession>A0A6D2JF61</accession>
<proteinExistence type="predicted"/>
<keyword evidence="2" id="KW-1185">Reference proteome</keyword>
<organism evidence="1 2">
    <name type="scientific">Microthlaspi erraticum</name>
    <dbReference type="NCBI Taxonomy" id="1685480"/>
    <lineage>
        <taxon>Eukaryota</taxon>
        <taxon>Viridiplantae</taxon>
        <taxon>Streptophyta</taxon>
        <taxon>Embryophyta</taxon>
        <taxon>Tracheophyta</taxon>
        <taxon>Spermatophyta</taxon>
        <taxon>Magnoliopsida</taxon>
        <taxon>eudicotyledons</taxon>
        <taxon>Gunneridae</taxon>
        <taxon>Pentapetalae</taxon>
        <taxon>rosids</taxon>
        <taxon>malvids</taxon>
        <taxon>Brassicales</taxon>
        <taxon>Brassicaceae</taxon>
        <taxon>Coluteocarpeae</taxon>
        <taxon>Microthlaspi</taxon>
    </lineage>
</organism>
<dbReference type="Proteomes" id="UP000467841">
    <property type="component" value="Unassembled WGS sequence"/>
</dbReference>
<comment type="caution">
    <text evidence="1">The sequence shown here is derived from an EMBL/GenBank/DDBJ whole genome shotgun (WGS) entry which is preliminary data.</text>
</comment>
<evidence type="ECO:0000313" key="2">
    <source>
        <dbReference type="Proteomes" id="UP000467841"/>
    </source>
</evidence>
<sequence>MKPLALTFTASPSPITTASLSPSHLSLTVGSLSARILGIWKIGFWKPRRTSVVPSIKQRDWRLNEDGSKFAGSNVASTVRIGTKVAAAQRLNFQASMRVSISCWWIFVYFSNFCGAEKVADALKQNRSIATIDMVRITIFFSIFPKWFGDAEKLTKALFSFASKTVHWLLFKVDKGKRKALNAKEFTGVMQDIEVGVNIEKLKPALATRW</sequence>
<reference evidence="1" key="1">
    <citation type="submission" date="2020-01" db="EMBL/GenBank/DDBJ databases">
        <authorList>
            <person name="Mishra B."/>
        </authorList>
    </citation>
    <scope>NUCLEOTIDE SEQUENCE [LARGE SCALE GENOMIC DNA]</scope>
</reference>
<dbReference type="AlphaFoldDB" id="A0A6D2JF61"/>